<organism evidence="2 3">
    <name type="scientific">Paramecium sonneborni</name>
    <dbReference type="NCBI Taxonomy" id="65129"/>
    <lineage>
        <taxon>Eukaryota</taxon>
        <taxon>Sar</taxon>
        <taxon>Alveolata</taxon>
        <taxon>Ciliophora</taxon>
        <taxon>Intramacronucleata</taxon>
        <taxon>Oligohymenophorea</taxon>
        <taxon>Peniculida</taxon>
        <taxon>Parameciidae</taxon>
        <taxon>Paramecium</taxon>
    </lineage>
</organism>
<sequence>MMLWLAGSTFELVILQLELAHILMDCNNYTNIFTINNLGNYCEDITCRNASYTLSLSITKGSYTHSNYCGQLAQLKKQQMDAEL</sequence>
<gene>
    <name evidence="2" type="ORF">PSON_ATCC_30995.1.T0190414</name>
</gene>
<keyword evidence="3" id="KW-1185">Reference proteome</keyword>
<accession>A0A8S1LG17</accession>
<feature type="chain" id="PRO_5035860702" description="Secreted protein" evidence="1">
    <location>
        <begin position="21"/>
        <end position="84"/>
    </location>
</feature>
<comment type="caution">
    <text evidence="2">The sequence shown here is derived from an EMBL/GenBank/DDBJ whole genome shotgun (WGS) entry which is preliminary data.</text>
</comment>
<keyword evidence="1" id="KW-0732">Signal</keyword>
<dbReference type="Proteomes" id="UP000692954">
    <property type="component" value="Unassembled WGS sequence"/>
</dbReference>
<protein>
    <recommendedName>
        <fullName evidence="4">Secreted protein</fullName>
    </recommendedName>
</protein>
<reference evidence="2" key="1">
    <citation type="submission" date="2021-01" db="EMBL/GenBank/DDBJ databases">
        <authorList>
            <consortium name="Genoscope - CEA"/>
            <person name="William W."/>
        </authorList>
    </citation>
    <scope>NUCLEOTIDE SEQUENCE</scope>
</reference>
<evidence type="ECO:0000313" key="2">
    <source>
        <dbReference type="EMBL" id="CAD8064962.1"/>
    </source>
</evidence>
<feature type="signal peptide" evidence="1">
    <location>
        <begin position="1"/>
        <end position="20"/>
    </location>
</feature>
<name>A0A8S1LG17_9CILI</name>
<dbReference type="AlphaFoldDB" id="A0A8S1LG17"/>
<evidence type="ECO:0000313" key="3">
    <source>
        <dbReference type="Proteomes" id="UP000692954"/>
    </source>
</evidence>
<evidence type="ECO:0000256" key="1">
    <source>
        <dbReference type="SAM" id="SignalP"/>
    </source>
</evidence>
<proteinExistence type="predicted"/>
<evidence type="ECO:0008006" key="4">
    <source>
        <dbReference type="Google" id="ProtNLM"/>
    </source>
</evidence>
<dbReference type="EMBL" id="CAJJDN010000019">
    <property type="protein sequence ID" value="CAD8064962.1"/>
    <property type="molecule type" value="Genomic_DNA"/>
</dbReference>